<accession>A0AA91I6F0</accession>
<sequence>MHDPGYLLAEQLGDGLRRLNRVLALAESCTGGGIAAAVTDVPGSSVWFDRGFVTYSNAAKVELLGVQTRTLRAYGAVSAETAREMAAGVLAQSSADLALAVTGIAGPDGGTAEKPVGTVFVAWLQRGSEQAECVRKQFSGDRQNIRQQTVLFCLQQLLQAVRAG</sequence>
<keyword evidence="3" id="KW-1185">Reference proteome</keyword>
<comment type="caution">
    <text evidence="2">The sequence shown here is derived from an EMBL/GenBank/DDBJ whole genome shotgun (WGS) entry which is preliminary data.</text>
</comment>
<dbReference type="Pfam" id="PF02464">
    <property type="entry name" value="CinA"/>
    <property type="match status" value="1"/>
</dbReference>
<dbReference type="Proteomes" id="UP000077734">
    <property type="component" value="Unassembled WGS sequence"/>
</dbReference>
<dbReference type="AlphaFoldDB" id="A0AA91I6F0"/>
<organism evidence="2 3">
    <name type="scientific">Methylomonas koyamae</name>
    <dbReference type="NCBI Taxonomy" id="702114"/>
    <lineage>
        <taxon>Bacteria</taxon>
        <taxon>Pseudomonadati</taxon>
        <taxon>Pseudomonadota</taxon>
        <taxon>Gammaproteobacteria</taxon>
        <taxon>Methylococcales</taxon>
        <taxon>Methylococcaceae</taxon>
        <taxon>Methylomonas</taxon>
    </lineage>
</organism>
<evidence type="ECO:0000313" key="2">
    <source>
        <dbReference type="EMBL" id="OAI28630.1"/>
    </source>
</evidence>
<evidence type="ECO:0000313" key="3">
    <source>
        <dbReference type="Proteomes" id="UP000077734"/>
    </source>
</evidence>
<name>A0AA91I6F0_9GAMM</name>
<dbReference type="Gene3D" id="3.90.950.20">
    <property type="entry name" value="CinA-like"/>
    <property type="match status" value="1"/>
</dbReference>
<dbReference type="InterPro" id="IPR008136">
    <property type="entry name" value="CinA_C"/>
</dbReference>
<feature type="domain" description="CinA C-terminal" evidence="1">
    <location>
        <begin position="8"/>
        <end position="160"/>
    </location>
</feature>
<dbReference type="SUPFAM" id="SSF142433">
    <property type="entry name" value="CinA-like"/>
    <property type="match status" value="1"/>
</dbReference>
<gene>
    <name evidence="2" type="ORF">A1356_06495</name>
</gene>
<dbReference type="EMBL" id="LUUL01000055">
    <property type="protein sequence ID" value="OAI28630.1"/>
    <property type="molecule type" value="Genomic_DNA"/>
</dbReference>
<protein>
    <submittedName>
        <fullName evidence="2">Damage-inducible protein CinA</fullName>
    </submittedName>
</protein>
<reference evidence="2 3" key="1">
    <citation type="submission" date="2016-03" db="EMBL/GenBank/DDBJ databases">
        <authorList>
            <person name="Heylen K."/>
            <person name="De Vos P."/>
            <person name="Vekeman B."/>
        </authorList>
    </citation>
    <scope>NUCLEOTIDE SEQUENCE [LARGE SCALE GENOMIC DNA]</scope>
    <source>
        <strain evidence="2 3">R-49807</strain>
    </source>
</reference>
<dbReference type="RefSeq" id="WP_064023344.1">
    <property type="nucleotide sequence ID" value="NZ_AP019777.1"/>
</dbReference>
<dbReference type="InterPro" id="IPR036653">
    <property type="entry name" value="CinA-like_C"/>
</dbReference>
<evidence type="ECO:0000259" key="1">
    <source>
        <dbReference type="Pfam" id="PF02464"/>
    </source>
</evidence>
<dbReference type="NCBIfam" id="TIGR00199">
    <property type="entry name" value="PncC_domain"/>
    <property type="match status" value="1"/>
</dbReference>
<proteinExistence type="predicted"/>